<evidence type="ECO:0000313" key="2">
    <source>
        <dbReference type="Proteomes" id="UP001596223"/>
    </source>
</evidence>
<dbReference type="EMBL" id="JBHSQN010000012">
    <property type="protein sequence ID" value="MFC6013010.1"/>
    <property type="molecule type" value="Genomic_DNA"/>
</dbReference>
<comment type="caution">
    <text evidence="1">The sequence shown here is derived from an EMBL/GenBank/DDBJ whole genome shotgun (WGS) entry which is preliminary data.</text>
</comment>
<keyword evidence="2" id="KW-1185">Reference proteome</keyword>
<name>A0ABW1JUX7_9NOCA</name>
<gene>
    <name evidence="1" type="ORF">ACFP3H_18280</name>
</gene>
<accession>A0ABW1JUX7</accession>
<proteinExistence type="predicted"/>
<reference evidence="2" key="1">
    <citation type="journal article" date="2019" name="Int. J. Syst. Evol. Microbiol.">
        <title>The Global Catalogue of Microorganisms (GCM) 10K type strain sequencing project: providing services to taxonomists for standard genome sequencing and annotation.</title>
        <authorList>
            <consortium name="The Broad Institute Genomics Platform"/>
            <consortium name="The Broad Institute Genome Sequencing Center for Infectious Disease"/>
            <person name="Wu L."/>
            <person name="Ma J."/>
        </authorList>
    </citation>
    <scope>NUCLEOTIDE SEQUENCE [LARGE SCALE GENOMIC DNA]</scope>
    <source>
        <strain evidence="2">CCUG 36956</strain>
    </source>
</reference>
<protein>
    <submittedName>
        <fullName evidence="1">Uncharacterized protein</fullName>
    </submittedName>
</protein>
<evidence type="ECO:0000313" key="1">
    <source>
        <dbReference type="EMBL" id="MFC6013010.1"/>
    </source>
</evidence>
<sequence length="234" mass="23843">MDSNAAGAPTELVADGAIASDLATYTAARTAVTEFRVPAAPELVVGQGPRPTVSVGELVAAGALTVLESPPTLVTVAAGDAMFSAKDVRLDRGPSVHGDGTLPGAVTARPGDVVLVTGGGPSVVSVWQETALMGPGIAVLRVNPKVIDAGFLAGVVRAWCDAAGGRPIDLFAVAFPRMPIGEQRVAGAAVVRLLRIETQWRRTRSVVEQLVERGLAGISSGTWSAVPETDGPHG</sequence>
<dbReference type="RefSeq" id="WP_378607621.1">
    <property type="nucleotide sequence ID" value="NZ_JBHSQN010000012.1"/>
</dbReference>
<organism evidence="1 2">
    <name type="scientific">Nocardia lasii</name>
    <dbReference type="NCBI Taxonomy" id="1616107"/>
    <lineage>
        <taxon>Bacteria</taxon>
        <taxon>Bacillati</taxon>
        <taxon>Actinomycetota</taxon>
        <taxon>Actinomycetes</taxon>
        <taxon>Mycobacteriales</taxon>
        <taxon>Nocardiaceae</taxon>
        <taxon>Nocardia</taxon>
    </lineage>
</organism>
<dbReference type="Proteomes" id="UP001596223">
    <property type="component" value="Unassembled WGS sequence"/>
</dbReference>